<dbReference type="CDD" id="cd06173">
    <property type="entry name" value="MFS_MefA_like"/>
    <property type="match status" value="1"/>
</dbReference>
<keyword evidence="3" id="KW-1003">Cell membrane</keyword>
<keyword evidence="2" id="KW-0813">Transport</keyword>
<comment type="caution">
    <text evidence="9">The sequence shown here is derived from an EMBL/GenBank/DDBJ whole genome shotgun (WGS) entry which is preliminary data.</text>
</comment>
<dbReference type="EMBL" id="MFJG01000019">
    <property type="protein sequence ID" value="OGG06827.1"/>
    <property type="molecule type" value="Genomic_DNA"/>
</dbReference>
<reference evidence="9 10" key="1">
    <citation type="journal article" date="2016" name="Nat. Commun.">
        <title>Thousands of microbial genomes shed light on interconnected biogeochemical processes in an aquifer system.</title>
        <authorList>
            <person name="Anantharaman K."/>
            <person name="Brown C.T."/>
            <person name="Hug L.A."/>
            <person name="Sharon I."/>
            <person name="Castelle C.J."/>
            <person name="Probst A.J."/>
            <person name="Thomas B.C."/>
            <person name="Singh A."/>
            <person name="Wilkins M.J."/>
            <person name="Karaoz U."/>
            <person name="Brodie E.L."/>
            <person name="Williams K.H."/>
            <person name="Hubbard S.S."/>
            <person name="Banfield J.F."/>
        </authorList>
    </citation>
    <scope>NUCLEOTIDE SEQUENCE [LARGE SCALE GENOMIC DNA]</scope>
</reference>
<feature type="transmembrane region" description="Helical" evidence="7">
    <location>
        <begin position="79"/>
        <end position="97"/>
    </location>
</feature>
<dbReference type="Proteomes" id="UP000178681">
    <property type="component" value="Unassembled WGS sequence"/>
</dbReference>
<organism evidence="9 10">
    <name type="scientific">Candidatus Gottesmanbacteria bacterium RIFCSPHIGHO2_01_FULL_42_12</name>
    <dbReference type="NCBI Taxonomy" id="1798377"/>
    <lineage>
        <taxon>Bacteria</taxon>
        <taxon>Candidatus Gottesmaniibacteriota</taxon>
    </lineage>
</organism>
<feature type="transmembrane region" description="Helical" evidence="7">
    <location>
        <begin position="358"/>
        <end position="376"/>
    </location>
</feature>
<keyword evidence="4 7" id="KW-0812">Transmembrane</keyword>
<feature type="transmembrane region" description="Helical" evidence="7">
    <location>
        <begin position="269"/>
        <end position="288"/>
    </location>
</feature>
<feature type="transmembrane region" description="Helical" evidence="7">
    <location>
        <begin position="21"/>
        <end position="43"/>
    </location>
</feature>
<dbReference type="SUPFAM" id="SSF103473">
    <property type="entry name" value="MFS general substrate transporter"/>
    <property type="match status" value="1"/>
</dbReference>
<dbReference type="Gene3D" id="1.20.1250.20">
    <property type="entry name" value="MFS general substrate transporter like domains"/>
    <property type="match status" value="1"/>
</dbReference>
<evidence type="ECO:0000256" key="6">
    <source>
        <dbReference type="ARBA" id="ARBA00023136"/>
    </source>
</evidence>
<evidence type="ECO:0000256" key="7">
    <source>
        <dbReference type="SAM" id="Phobius"/>
    </source>
</evidence>
<dbReference type="InterPro" id="IPR036259">
    <property type="entry name" value="MFS_trans_sf"/>
</dbReference>
<protein>
    <recommendedName>
        <fullName evidence="8">Major facilitator superfamily (MFS) profile domain-containing protein</fullName>
    </recommendedName>
</protein>
<feature type="transmembrane region" description="Helical" evidence="7">
    <location>
        <begin position="323"/>
        <end position="346"/>
    </location>
</feature>
<gene>
    <name evidence="9" type="ORF">A2872_00350</name>
</gene>
<evidence type="ECO:0000256" key="2">
    <source>
        <dbReference type="ARBA" id="ARBA00022448"/>
    </source>
</evidence>
<dbReference type="Pfam" id="PF07690">
    <property type="entry name" value="MFS_1"/>
    <property type="match status" value="1"/>
</dbReference>
<name>A0A1F5Z3T0_9BACT</name>
<feature type="transmembrane region" description="Helical" evidence="7">
    <location>
        <begin position="235"/>
        <end position="257"/>
    </location>
</feature>
<feature type="transmembrane region" description="Helical" evidence="7">
    <location>
        <begin position="300"/>
        <end position="317"/>
    </location>
</feature>
<feature type="transmembrane region" description="Helical" evidence="7">
    <location>
        <begin position="49"/>
        <end position="72"/>
    </location>
</feature>
<dbReference type="STRING" id="1798377.A2872_00350"/>
<dbReference type="GO" id="GO:0005886">
    <property type="term" value="C:plasma membrane"/>
    <property type="evidence" value="ECO:0007669"/>
    <property type="project" value="UniProtKB-SubCell"/>
</dbReference>
<feature type="transmembrane region" description="Helical" evidence="7">
    <location>
        <begin position="388"/>
        <end position="405"/>
    </location>
</feature>
<dbReference type="AlphaFoldDB" id="A0A1F5Z3T0"/>
<dbReference type="InterPro" id="IPR020846">
    <property type="entry name" value="MFS_dom"/>
</dbReference>
<comment type="subcellular location">
    <subcellularLocation>
        <location evidence="1">Cell membrane</location>
        <topology evidence="1">Multi-pass membrane protein</topology>
    </subcellularLocation>
</comment>
<feature type="transmembrane region" description="Helical" evidence="7">
    <location>
        <begin position="164"/>
        <end position="181"/>
    </location>
</feature>
<feature type="transmembrane region" description="Helical" evidence="7">
    <location>
        <begin position="136"/>
        <end position="158"/>
    </location>
</feature>
<evidence type="ECO:0000256" key="5">
    <source>
        <dbReference type="ARBA" id="ARBA00022989"/>
    </source>
</evidence>
<keyword evidence="6 7" id="KW-0472">Membrane</keyword>
<accession>A0A1F5Z3T0</accession>
<feature type="transmembrane region" description="Helical" evidence="7">
    <location>
        <begin position="103"/>
        <end position="124"/>
    </location>
</feature>
<evidence type="ECO:0000259" key="8">
    <source>
        <dbReference type="PROSITE" id="PS50850"/>
    </source>
</evidence>
<evidence type="ECO:0000256" key="4">
    <source>
        <dbReference type="ARBA" id="ARBA00022692"/>
    </source>
</evidence>
<sequence length="411" mass="44988">MSKIAVVEVLKIKSFRALWMAQLFSQIGISLLTFVLAIQTYHLTGKNTAVSVLTLSFIVPQALFGSLAGVIVDRYDKRIVLFLTNISRAIVVLLFLLTGETIFFVYILAILISLITQFFVPAEAPMIPDLVPKQRLITANGVFTLTIFVTMLLGGLFAGPLLDLFGLNLTIFSVFIVYLFASFNITQIPGQPILPALRRNVGLFKNFWDEKTTQILKQEFHEGKDYVRKNQKVKAAILILVGSQTIIASISTLIPGFADANLKLNVNHASVMLLGPAIFGIVVGAALVSQLAKKIQPRQGIPIGIMGAGIFMFLLGLSPNLIFAQITLFCLGFSNALVDVSCNTILQSETQEQVRSRVYGVLTALGGIVFILPVVLSGTLSDVFGVDRVFMGFGVIILLMMLKFLRQIKTI</sequence>
<evidence type="ECO:0000256" key="1">
    <source>
        <dbReference type="ARBA" id="ARBA00004651"/>
    </source>
</evidence>
<proteinExistence type="predicted"/>
<dbReference type="PANTHER" id="PTHR43266:SF2">
    <property type="entry name" value="MAJOR FACILITATOR SUPERFAMILY (MFS) PROFILE DOMAIN-CONTAINING PROTEIN"/>
    <property type="match status" value="1"/>
</dbReference>
<keyword evidence="5 7" id="KW-1133">Transmembrane helix</keyword>
<dbReference type="InterPro" id="IPR011701">
    <property type="entry name" value="MFS"/>
</dbReference>
<dbReference type="GO" id="GO:0022857">
    <property type="term" value="F:transmembrane transporter activity"/>
    <property type="evidence" value="ECO:0007669"/>
    <property type="project" value="InterPro"/>
</dbReference>
<evidence type="ECO:0000313" key="10">
    <source>
        <dbReference type="Proteomes" id="UP000178681"/>
    </source>
</evidence>
<evidence type="ECO:0000313" key="9">
    <source>
        <dbReference type="EMBL" id="OGG06827.1"/>
    </source>
</evidence>
<evidence type="ECO:0000256" key="3">
    <source>
        <dbReference type="ARBA" id="ARBA00022475"/>
    </source>
</evidence>
<dbReference type="PANTHER" id="PTHR43266">
    <property type="entry name" value="MACROLIDE-EFFLUX PROTEIN"/>
    <property type="match status" value="1"/>
</dbReference>
<feature type="domain" description="Major facilitator superfamily (MFS) profile" evidence="8">
    <location>
        <begin position="14"/>
        <end position="411"/>
    </location>
</feature>
<dbReference type="PROSITE" id="PS50850">
    <property type="entry name" value="MFS"/>
    <property type="match status" value="1"/>
</dbReference>